<name>A0A2Z6LG91_TRISU</name>
<dbReference type="InterPro" id="IPR001373">
    <property type="entry name" value="Cullin_N"/>
</dbReference>
<sequence length="112" mass="13250">MSNNVRRIISLEEGLDTIQKTIIKLQNILEHFSEPHLELSTSVNSQERMNLYSIIYNMCTQKVPHDYSQQLYENYTKAFEDYIKSTVYDEMHRQAMDAILAMVFSAFHFHVI</sequence>
<dbReference type="Proteomes" id="UP000242715">
    <property type="component" value="Unassembled WGS sequence"/>
</dbReference>
<dbReference type="PANTHER" id="PTHR11932">
    <property type="entry name" value="CULLIN"/>
    <property type="match status" value="1"/>
</dbReference>
<dbReference type="EMBL" id="DF973113">
    <property type="protein sequence ID" value="GAU11135.1"/>
    <property type="molecule type" value="Genomic_DNA"/>
</dbReference>
<dbReference type="OrthoDB" id="27073at2759"/>
<feature type="domain" description="Cullin N-terminal" evidence="2">
    <location>
        <begin position="40"/>
        <end position="101"/>
    </location>
</feature>
<reference evidence="4" key="1">
    <citation type="journal article" date="2017" name="Front. Plant Sci.">
        <title>Climate Clever Clovers: New Paradigm to Reduce the Environmental Footprint of Ruminants by Breeding Low Methanogenic Forages Utilizing Haplotype Variation.</title>
        <authorList>
            <person name="Kaur P."/>
            <person name="Appels R."/>
            <person name="Bayer P.E."/>
            <person name="Keeble-Gagnere G."/>
            <person name="Wang J."/>
            <person name="Hirakawa H."/>
            <person name="Shirasawa K."/>
            <person name="Vercoe P."/>
            <person name="Stefanova K."/>
            <person name="Durmic Z."/>
            <person name="Nichols P."/>
            <person name="Revell C."/>
            <person name="Isobe S.N."/>
            <person name="Edwards D."/>
            <person name="Erskine W."/>
        </authorList>
    </citation>
    <scope>NUCLEOTIDE SEQUENCE [LARGE SCALE GENOMIC DNA]</scope>
    <source>
        <strain evidence="4">cv. Daliak</strain>
    </source>
</reference>
<protein>
    <recommendedName>
        <fullName evidence="2">Cullin N-terminal domain-containing protein</fullName>
    </recommendedName>
</protein>
<dbReference type="Gene3D" id="1.20.1310.10">
    <property type="entry name" value="Cullin Repeats"/>
    <property type="match status" value="1"/>
</dbReference>
<gene>
    <name evidence="3" type="ORF">TSUD_197590</name>
</gene>
<dbReference type="InterPro" id="IPR016159">
    <property type="entry name" value="Cullin_repeat-like_dom_sf"/>
</dbReference>
<organism evidence="3 4">
    <name type="scientific">Trifolium subterraneum</name>
    <name type="common">Subterranean clover</name>
    <dbReference type="NCBI Taxonomy" id="3900"/>
    <lineage>
        <taxon>Eukaryota</taxon>
        <taxon>Viridiplantae</taxon>
        <taxon>Streptophyta</taxon>
        <taxon>Embryophyta</taxon>
        <taxon>Tracheophyta</taxon>
        <taxon>Spermatophyta</taxon>
        <taxon>Magnoliopsida</taxon>
        <taxon>eudicotyledons</taxon>
        <taxon>Gunneridae</taxon>
        <taxon>Pentapetalae</taxon>
        <taxon>rosids</taxon>
        <taxon>fabids</taxon>
        <taxon>Fabales</taxon>
        <taxon>Fabaceae</taxon>
        <taxon>Papilionoideae</taxon>
        <taxon>50 kb inversion clade</taxon>
        <taxon>NPAAA clade</taxon>
        <taxon>Hologalegina</taxon>
        <taxon>IRL clade</taxon>
        <taxon>Trifolieae</taxon>
        <taxon>Trifolium</taxon>
    </lineage>
</organism>
<comment type="similarity">
    <text evidence="1">Belongs to the cullin family.</text>
</comment>
<keyword evidence="4" id="KW-1185">Reference proteome</keyword>
<dbReference type="Pfam" id="PF00888">
    <property type="entry name" value="Cullin"/>
    <property type="match status" value="1"/>
</dbReference>
<evidence type="ECO:0000313" key="3">
    <source>
        <dbReference type="EMBL" id="GAU11135.1"/>
    </source>
</evidence>
<evidence type="ECO:0000313" key="4">
    <source>
        <dbReference type="Proteomes" id="UP000242715"/>
    </source>
</evidence>
<dbReference type="SUPFAM" id="SSF74788">
    <property type="entry name" value="Cullin repeat-like"/>
    <property type="match status" value="1"/>
</dbReference>
<evidence type="ECO:0000259" key="2">
    <source>
        <dbReference type="Pfam" id="PF00888"/>
    </source>
</evidence>
<evidence type="ECO:0000256" key="1">
    <source>
        <dbReference type="ARBA" id="ARBA00006019"/>
    </source>
</evidence>
<dbReference type="AlphaFoldDB" id="A0A2Z6LG91"/>
<accession>A0A2Z6LG91</accession>
<proteinExistence type="inferred from homology"/>
<dbReference type="InterPro" id="IPR045093">
    <property type="entry name" value="Cullin"/>
</dbReference>